<feature type="transmembrane region" description="Helical" evidence="8">
    <location>
        <begin position="392"/>
        <end position="412"/>
    </location>
</feature>
<evidence type="ECO:0000259" key="9">
    <source>
        <dbReference type="PROSITE" id="PS50893"/>
    </source>
</evidence>
<protein>
    <recommendedName>
        <fullName evidence="9">ABC transporter domain-containing protein</fullName>
    </recommendedName>
</protein>
<keyword evidence="2" id="KW-0813">Transport</keyword>
<dbReference type="InterPro" id="IPR003439">
    <property type="entry name" value="ABC_transporter-like_ATP-bd"/>
</dbReference>
<dbReference type="EMBL" id="VJMJ01000012">
    <property type="protein sequence ID" value="KAF0743786.1"/>
    <property type="molecule type" value="Genomic_DNA"/>
</dbReference>
<dbReference type="InterPro" id="IPR043926">
    <property type="entry name" value="ABCG_dom"/>
</dbReference>
<dbReference type="VEuPathDB" id="FungiDB:AeMF1_002677"/>
<feature type="transmembrane region" description="Helical" evidence="8">
    <location>
        <begin position="497"/>
        <end position="522"/>
    </location>
</feature>
<proteinExistence type="predicted"/>
<sequence length="1252" mass="138631">MAASKFAAFLADIKARKQCGRPIEVFVSEYTWKSSLKAENYILYDINAKFQPGSMTLILGAPGCGKSSLLKAIAGVFRLGNIQGYVAFNGVKTTKMQSVLQETLEFAHACRNNFPNFDSTEGTAAIIDMLGLLGCQNTFVGDDFIRGVSGGQRRRVTLGEMLTGQCPLLLLDEYTTGLDTTVATDITQKLRTMCNTLKYSVVTALLQPPPEVFELFDNVLILAEGNMAYFGPRTKAVDYFESLGFKLPSNTDDADFLQEVSTVFGQRYAVKPSVPVTGLDFHKAFRQSPVWTDLNLTPSVKNEVHVVGTKSTSQKVLPGENTGGQPVVDLPSPAQLSYFRVVRMVFQRQLKLVLRDRQFNMVRVGQSLFTGLVIGSLFGRLGYGAANVPGKVGLIFLTILTTSVITLANIAYTIQIRSVFLKQSVFHMYPAWAYAAAESIIELIAGAIQVFLFTITTYWMCQFSDVENGSRYGVYYLLVFLNSLAITQCFKFIAASVATAVGGLIFGAATLFILVIFSGFAIQGPAFPSYLTWIYDINPGSWAFWGLVINEYKSSLPEYDMPHPLSRMRMGDYFIRYFGVDTDDKYISWGIGYLVFCYFFIAIATAFGYKFIRHAKKYPPKKKVEHGLMKSATLVSQQQISFTPSTVSFHSLHYTKTFPKSKNGPSKSVELLSDIHGFFAPGTMTALMGTSGAGKSTLMDVLAGRKNSGKIKGTIAVNGQPLTKAMQKQFGYVEQYHLHCLTANIKEALTFSAYLRLADTKNANELNQATLKILELEKNSDTRISLLSNEQSKRVTIGVELVANPAVLFLDEPTSGLDVHAAKVVLDAVERISKSGRTVICTIHQPSFVLFEVFDALLLLHSGGKMVYFGPLNRGQAVVDYFQAVPGVRALHLKENPATYMLDVLAANPTIDFTSLYWSSDLCKRNLNLSGAHESSNESKNLDANVTGNTSTKYKAGDISPSRSVPYSTQLLYLGQCTARKYWRTVEYSFGRVLIAVFLAIIFVVLFQGNDKIEYTAQVQSQLSLVFIAPLFMGVIAVITGLPVVDAERMVFFRERSSGMYATFPYSLVYALVEIPYVIVNSVVFCTIFYFMLGLDPSPQASGWFYLYYILYNLFATYLGQLLVVVLPDLRTAIVATAGVNSFFSLFAGFFIHKDKIPSAWSFMYWASPLHYAAEGMLATQFLDKHTSIFVGSKRAILSPVNTTIAEFTLEQFGGGLSLDNKVTNIFILVLIIIVTRILIFLGQQYLSFVTR</sequence>
<name>A0A6G0XTL9_9STRA</name>
<feature type="transmembrane region" description="Helical" evidence="8">
    <location>
        <begin position="1068"/>
        <end position="1093"/>
    </location>
</feature>
<keyword evidence="5" id="KW-0067">ATP-binding</keyword>
<evidence type="ECO:0000256" key="4">
    <source>
        <dbReference type="ARBA" id="ARBA00022741"/>
    </source>
</evidence>
<dbReference type="Pfam" id="PF00005">
    <property type="entry name" value="ABC_tran"/>
    <property type="match status" value="2"/>
</dbReference>
<feature type="transmembrane region" description="Helical" evidence="8">
    <location>
        <begin position="1133"/>
        <end position="1152"/>
    </location>
</feature>
<keyword evidence="7 8" id="KW-0472">Membrane</keyword>
<feature type="transmembrane region" description="Helical" evidence="8">
    <location>
        <begin position="1105"/>
        <end position="1126"/>
    </location>
</feature>
<organism evidence="10 11">
    <name type="scientific">Aphanomyces euteiches</name>
    <dbReference type="NCBI Taxonomy" id="100861"/>
    <lineage>
        <taxon>Eukaryota</taxon>
        <taxon>Sar</taxon>
        <taxon>Stramenopiles</taxon>
        <taxon>Oomycota</taxon>
        <taxon>Saprolegniomycetes</taxon>
        <taxon>Saprolegniales</taxon>
        <taxon>Verrucalvaceae</taxon>
        <taxon>Aphanomyces</taxon>
    </lineage>
</organism>
<dbReference type="PANTHER" id="PTHR19241">
    <property type="entry name" value="ATP-BINDING CASSETTE TRANSPORTER"/>
    <property type="match status" value="1"/>
</dbReference>
<evidence type="ECO:0000313" key="10">
    <source>
        <dbReference type="EMBL" id="KAF0743786.1"/>
    </source>
</evidence>
<dbReference type="SMART" id="SM00382">
    <property type="entry name" value="AAA"/>
    <property type="match status" value="2"/>
</dbReference>
<dbReference type="SUPFAM" id="SSF52540">
    <property type="entry name" value="P-loop containing nucleoside triphosphate hydrolases"/>
    <property type="match status" value="2"/>
</dbReference>
<dbReference type="AlphaFoldDB" id="A0A6G0XTL9"/>
<feature type="transmembrane region" description="Helical" evidence="8">
    <location>
        <begin position="586"/>
        <end position="612"/>
    </location>
</feature>
<dbReference type="GO" id="GO:0016020">
    <property type="term" value="C:membrane"/>
    <property type="evidence" value="ECO:0007669"/>
    <property type="project" value="UniProtKB-SubCell"/>
</dbReference>
<dbReference type="Proteomes" id="UP000481153">
    <property type="component" value="Unassembled WGS sequence"/>
</dbReference>
<comment type="subcellular location">
    <subcellularLocation>
        <location evidence="1">Membrane</location>
        <topology evidence="1">Multi-pass membrane protein</topology>
    </subcellularLocation>
</comment>
<dbReference type="PROSITE" id="PS50893">
    <property type="entry name" value="ABC_TRANSPORTER_2"/>
    <property type="match status" value="2"/>
</dbReference>
<gene>
    <name evidence="10" type="ORF">Ae201684_001437</name>
</gene>
<keyword evidence="3 8" id="KW-0812">Transmembrane</keyword>
<evidence type="ECO:0000256" key="5">
    <source>
        <dbReference type="ARBA" id="ARBA00022840"/>
    </source>
</evidence>
<reference evidence="10 11" key="1">
    <citation type="submission" date="2019-07" db="EMBL/GenBank/DDBJ databases">
        <title>Genomics analysis of Aphanomyces spp. identifies a new class of oomycete effector associated with host adaptation.</title>
        <authorList>
            <person name="Gaulin E."/>
        </authorList>
    </citation>
    <scope>NUCLEOTIDE SEQUENCE [LARGE SCALE GENOMIC DNA]</scope>
    <source>
        <strain evidence="10 11">ATCC 201684</strain>
    </source>
</reference>
<dbReference type="Pfam" id="PF19055">
    <property type="entry name" value="ABC2_membrane_7"/>
    <property type="match status" value="1"/>
</dbReference>
<dbReference type="GO" id="GO:0016887">
    <property type="term" value="F:ATP hydrolysis activity"/>
    <property type="evidence" value="ECO:0007669"/>
    <property type="project" value="InterPro"/>
</dbReference>
<evidence type="ECO:0000256" key="1">
    <source>
        <dbReference type="ARBA" id="ARBA00004141"/>
    </source>
</evidence>
<keyword evidence="6 8" id="KW-1133">Transmembrane helix</keyword>
<keyword evidence="11" id="KW-1185">Reference proteome</keyword>
<feature type="transmembrane region" description="Helical" evidence="8">
    <location>
        <begin position="472"/>
        <end position="490"/>
    </location>
</feature>
<dbReference type="GO" id="GO:0005524">
    <property type="term" value="F:ATP binding"/>
    <property type="evidence" value="ECO:0007669"/>
    <property type="project" value="UniProtKB-KW"/>
</dbReference>
<evidence type="ECO:0000313" key="11">
    <source>
        <dbReference type="Proteomes" id="UP000481153"/>
    </source>
</evidence>
<evidence type="ECO:0000256" key="6">
    <source>
        <dbReference type="ARBA" id="ARBA00022989"/>
    </source>
</evidence>
<evidence type="ECO:0000256" key="7">
    <source>
        <dbReference type="ARBA" id="ARBA00023136"/>
    </source>
</evidence>
<evidence type="ECO:0000256" key="2">
    <source>
        <dbReference type="ARBA" id="ARBA00022448"/>
    </source>
</evidence>
<feature type="transmembrane region" description="Helical" evidence="8">
    <location>
        <begin position="1223"/>
        <end position="1242"/>
    </location>
</feature>
<keyword evidence="4" id="KW-0547">Nucleotide-binding</keyword>
<dbReference type="InterPro" id="IPR003593">
    <property type="entry name" value="AAA+_ATPase"/>
</dbReference>
<dbReference type="PROSITE" id="PS00211">
    <property type="entry name" value="ABC_TRANSPORTER_1"/>
    <property type="match status" value="1"/>
</dbReference>
<dbReference type="Gene3D" id="3.40.50.300">
    <property type="entry name" value="P-loop containing nucleotide triphosphate hydrolases"/>
    <property type="match status" value="2"/>
</dbReference>
<dbReference type="InterPro" id="IPR027417">
    <property type="entry name" value="P-loop_NTPase"/>
</dbReference>
<dbReference type="InterPro" id="IPR013525">
    <property type="entry name" value="ABC2_TM"/>
</dbReference>
<feature type="transmembrane region" description="Helical" evidence="8">
    <location>
        <begin position="367"/>
        <end position="386"/>
    </location>
</feature>
<feature type="transmembrane region" description="Helical" evidence="8">
    <location>
        <begin position="990"/>
        <end position="1007"/>
    </location>
</feature>
<accession>A0A6G0XTL9</accession>
<dbReference type="GO" id="GO:0140359">
    <property type="term" value="F:ABC-type transporter activity"/>
    <property type="evidence" value="ECO:0007669"/>
    <property type="project" value="InterPro"/>
</dbReference>
<feature type="domain" description="ABC transporter" evidence="9">
    <location>
        <begin position="25"/>
        <end position="249"/>
    </location>
</feature>
<evidence type="ECO:0000256" key="8">
    <source>
        <dbReference type="SAM" id="Phobius"/>
    </source>
</evidence>
<dbReference type="Pfam" id="PF01061">
    <property type="entry name" value="ABC2_membrane"/>
    <property type="match status" value="2"/>
</dbReference>
<evidence type="ECO:0000256" key="3">
    <source>
        <dbReference type="ARBA" id="ARBA00022692"/>
    </source>
</evidence>
<dbReference type="InterPro" id="IPR017871">
    <property type="entry name" value="ABC_transporter-like_CS"/>
</dbReference>
<comment type="caution">
    <text evidence="10">The sequence shown here is derived from an EMBL/GenBank/DDBJ whole genome shotgun (WGS) entry which is preliminary data.</text>
</comment>
<feature type="transmembrane region" description="Helical" evidence="8">
    <location>
        <begin position="432"/>
        <end position="460"/>
    </location>
</feature>
<feature type="transmembrane region" description="Helical" evidence="8">
    <location>
        <begin position="1027"/>
        <end position="1047"/>
    </location>
</feature>
<feature type="domain" description="ABC transporter" evidence="9">
    <location>
        <begin position="647"/>
        <end position="887"/>
    </location>
</feature>